<reference evidence="3" key="2">
    <citation type="journal article" date="2017" name="J. Anim. Genet.">
        <title>Multiple reference genome sequences of hot pepper reveal the massive evolution of plant disease resistance genes by retroduplication.</title>
        <authorList>
            <person name="Kim S."/>
            <person name="Park J."/>
            <person name="Yeom S.-I."/>
            <person name="Kim Y.-M."/>
            <person name="Seo E."/>
            <person name="Kim K.-T."/>
            <person name="Kim M.-S."/>
            <person name="Lee J.M."/>
            <person name="Cheong K."/>
            <person name="Shin H.-S."/>
            <person name="Kim S.-B."/>
            <person name="Han K."/>
            <person name="Lee J."/>
            <person name="Park M."/>
            <person name="Lee H.-A."/>
            <person name="Lee H.-Y."/>
            <person name="Lee Y."/>
            <person name="Oh S."/>
            <person name="Lee J.H."/>
            <person name="Choi E."/>
            <person name="Choi E."/>
            <person name="Lee S.E."/>
            <person name="Jeon J."/>
            <person name="Kim H."/>
            <person name="Choi G."/>
            <person name="Song H."/>
            <person name="Lee J."/>
            <person name="Lee S.-C."/>
            <person name="Kwon J.-K."/>
            <person name="Lee H.-Y."/>
            <person name="Koo N."/>
            <person name="Hong Y."/>
            <person name="Kim R.W."/>
            <person name="Kang W.-H."/>
            <person name="Huh J.H."/>
            <person name="Kang B.-C."/>
            <person name="Yang T.-J."/>
            <person name="Lee Y.-H."/>
            <person name="Bennetzen J.L."/>
            <person name="Choi D."/>
        </authorList>
    </citation>
    <scope>NUCLEOTIDE SEQUENCE [LARGE SCALE GENOMIC DNA]</scope>
    <source>
        <strain evidence="3">cv. PBC81</strain>
    </source>
</reference>
<reference evidence="2 3" key="1">
    <citation type="journal article" date="2017" name="Genome Biol.">
        <title>New reference genome sequences of hot pepper reveal the massive evolution of plant disease-resistance genes by retroduplication.</title>
        <authorList>
            <person name="Kim S."/>
            <person name="Park J."/>
            <person name="Yeom S.I."/>
            <person name="Kim Y.M."/>
            <person name="Seo E."/>
            <person name="Kim K.T."/>
            <person name="Kim M.S."/>
            <person name="Lee J.M."/>
            <person name="Cheong K."/>
            <person name="Shin H.S."/>
            <person name="Kim S.B."/>
            <person name="Han K."/>
            <person name="Lee J."/>
            <person name="Park M."/>
            <person name="Lee H.A."/>
            <person name="Lee H.Y."/>
            <person name="Lee Y."/>
            <person name="Oh S."/>
            <person name="Lee J.H."/>
            <person name="Choi E."/>
            <person name="Choi E."/>
            <person name="Lee S.E."/>
            <person name="Jeon J."/>
            <person name="Kim H."/>
            <person name="Choi G."/>
            <person name="Song H."/>
            <person name="Lee J."/>
            <person name="Lee S.C."/>
            <person name="Kwon J.K."/>
            <person name="Lee H.Y."/>
            <person name="Koo N."/>
            <person name="Hong Y."/>
            <person name="Kim R.W."/>
            <person name="Kang W.H."/>
            <person name="Huh J.H."/>
            <person name="Kang B.C."/>
            <person name="Yang T.J."/>
            <person name="Lee Y.H."/>
            <person name="Bennetzen J.L."/>
            <person name="Choi D."/>
        </authorList>
    </citation>
    <scope>NUCLEOTIDE SEQUENCE [LARGE SCALE GENOMIC DNA]</scope>
    <source>
        <strain evidence="3">cv. PBC81</strain>
    </source>
</reference>
<sequence>MLGGVRIGNEVGVALLPNKSFLPDSSVRSAPRCHYILLEEEVQKQEFSITRYTTTNCFFKVYIDKAYVNYYNADVAKDLATQDAFTSTDEVTDMEMSVINTIKGLSTRTAVYAEYLSEGLGIPYSGIDAQYHRLRYATLLCKSGSKKAENGYFSKNNDPPRPRSKFAPK</sequence>
<organism evidence="2 3">
    <name type="scientific">Capsicum baccatum</name>
    <name type="common">Peruvian pepper</name>
    <dbReference type="NCBI Taxonomy" id="33114"/>
    <lineage>
        <taxon>Eukaryota</taxon>
        <taxon>Viridiplantae</taxon>
        <taxon>Streptophyta</taxon>
        <taxon>Embryophyta</taxon>
        <taxon>Tracheophyta</taxon>
        <taxon>Spermatophyta</taxon>
        <taxon>Magnoliopsida</taxon>
        <taxon>eudicotyledons</taxon>
        <taxon>Gunneridae</taxon>
        <taxon>Pentapetalae</taxon>
        <taxon>asterids</taxon>
        <taxon>lamiids</taxon>
        <taxon>Solanales</taxon>
        <taxon>Solanaceae</taxon>
        <taxon>Solanoideae</taxon>
        <taxon>Capsiceae</taxon>
        <taxon>Capsicum</taxon>
    </lineage>
</organism>
<protein>
    <submittedName>
        <fullName evidence="2">Uncharacterized protein</fullName>
    </submittedName>
</protein>
<comment type="caution">
    <text evidence="2">The sequence shown here is derived from an EMBL/GenBank/DDBJ whole genome shotgun (WGS) entry which is preliminary data.</text>
</comment>
<dbReference type="AlphaFoldDB" id="A0A2G2WB17"/>
<evidence type="ECO:0000256" key="1">
    <source>
        <dbReference type="SAM" id="MobiDB-lite"/>
    </source>
</evidence>
<dbReference type="OrthoDB" id="1305462at2759"/>
<dbReference type="EMBL" id="MLFT02000007">
    <property type="protein sequence ID" value="PHT42445.1"/>
    <property type="molecule type" value="Genomic_DNA"/>
</dbReference>
<proteinExistence type="predicted"/>
<name>A0A2G2WB17_CAPBA</name>
<keyword evidence="3" id="KW-1185">Reference proteome</keyword>
<dbReference type="PANTHER" id="PTHR33022:SF13">
    <property type="entry name" value="UBIQUITIN-LIKE PROTEASE FAMILY PROFILE DOMAIN-CONTAINING PROTEIN"/>
    <property type="match status" value="1"/>
</dbReference>
<dbReference type="Proteomes" id="UP000224567">
    <property type="component" value="Unassembled WGS sequence"/>
</dbReference>
<accession>A0A2G2WB17</accession>
<evidence type="ECO:0000313" key="3">
    <source>
        <dbReference type="Proteomes" id="UP000224567"/>
    </source>
</evidence>
<gene>
    <name evidence="2" type="ORF">CQW23_16470</name>
</gene>
<feature type="region of interest" description="Disordered" evidence="1">
    <location>
        <begin position="149"/>
        <end position="169"/>
    </location>
</feature>
<evidence type="ECO:0000313" key="2">
    <source>
        <dbReference type="EMBL" id="PHT42445.1"/>
    </source>
</evidence>
<dbReference type="PANTHER" id="PTHR33022">
    <property type="entry name" value="DUF1985 DOMAIN-CONTAINING PROTEIN"/>
    <property type="match status" value="1"/>
</dbReference>